<dbReference type="Proteomes" id="UP001595741">
    <property type="component" value="Unassembled WGS sequence"/>
</dbReference>
<dbReference type="SUPFAM" id="SSF54285">
    <property type="entry name" value="MoaD/ThiS"/>
    <property type="match status" value="1"/>
</dbReference>
<evidence type="ECO:0000256" key="1">
    <source>
        <dbReference type="ARBA" id="ARBA00010645"/>
    </source>
</evidence>
<dbReference type="InterPro" id="IPR037021">
    <property type="entry name" value="RnfH_sf"/>
</dbReference>
<dbReference type="PANTHER" id="PTHR37483:SF1">
    <property type="entry name" value="UPF0125 PROTEIN RATB"/>
    <property type="match status" value="1"/>
</dbReference>
<proteinExistence type="inferred from homology"/>
<dbReference type="Pfam" id="PF03658">
    <property type="entry name" value="Ub-RnfH"/>
    <property type="match status" value="1"/>
</dbReference>
<dbReference type="PANTHER" id="PTHR37483">
    <property type="entry name" value="UPF0125 PROTEIN RATB"/>
    <property type="match status" value="1"/>
</dbReference>
<dbReference type="InterPro" id="IPR005346">
    <property type="entry name" value="RnfH"/>
</dbReference>
<comment type="caution">
    <text evidence="3">The sequence shown here is derived from an EMBL/GenBank/DDBJ whole genome shotgun (WGS) entry which is preliminary data.</text>
</comment>
<dbReference type="HAMAP" id="MF_00460">
    <property type="entry name" value="UPF0125_RnfH"/>
    <property type="match status" value="1"/>
</dbReference>
<protein>
    <recommendedName>
        <fullName evidence="2">UPF0125 protein ACFOLG_17630</fullName>
    </recommendedName>
</protein>
<evidence type="ECO:0000313" key="4">
    <source>
        <dbReference type="Proteomes" id="UP001595741"/>
    </source>
</evidence>
<dbReference type="InterPro" id="IPR016155">
    <property type="entry name" value="Mopterin_synth/thiamin_S_b"/>
</dbReference>
<dbReference type="RefSeq" id="WP_386094525.1">
    <property type="nucleotide sequence ID" value="NZ_JBHRXN010000036.1"/>
</dbReference>
<sequence length="103" mass="10953">MATTETLAIEVAFALPGRQKIVALQVPAGTTAQQAVVLSGLAAEFAEIDLADLKLGIFSKAVKPDSVLRAHDRVEIYRPLQADPKAVRRQRAEAGKGMKKGGD</sequence>
<evidence type="ECO:0000256" key="2">
    <source>
        <dbReference type="HAMAP-Rule" id="MF_00460"/>
    </source>
</evidence>
<reference evidence="4" key="1">
    <citation type="journal article" date="2019" name="Int. J. Syst. Evol. Microbiol.">
        <title>The Global Catalogue of Microorganisms (GCM) 10K type strain sequencing project: providing services to taxonomists for standard genome sequencing and annotation.</title>
        <authorList>
            <consortium name="The Broad Institute Genomics Platform"/>
            <consortium name="The Broad Institute Genome Sequencing Center for Infectious Disease"/>
            <person name="Wu L."/>
            <person name="Ma J."/>
        </authorList>
    </citation>
    <scope>NUCLEOTIDE SEQUENCE [LARGE SCALE GENOMIC DNA]</scope>
    <source>
        <strain evidence="4">KCTC 42742</strain>
    </source>
</reference>
<name>A0ABV7RI83_9NEIS</name>
<accession>A0ABV7RI83</accession>
<dbReference type="NCBIfam" id="NF002490">
    <property type="entry name" value="PRK01777.1"/>
    <property type="match status" value="1"/>
</dbReference>
<dbReference type="Gene3D" id="3.10.20.280">
    <property type="entry name" value="RnfH-like"/>
    <property type="match status" value="1"/>
</dbReference>
<evidence type="ECO:0000313" key="3">
    <source>
        <dbReference type="EMBL" id="MFC3533989.1"/>
    </source>
</evidence>
<comment type="similarity">
    <text evidence="1 2">Belongs to the UPF0125 (RnfH) family.</text>
</comment>
<organism evidence="3 4">
    <name type="scientific">Vogesella facilis</name>
    <dbReference type="NCBI Taxonomy" id="1655232"/>
    <lineage>
        <taxon>Bacteria</taxon>
        <taxon>Pseudomonadati</taxon>
        <taxon>Pseudomonadota</taxon>
        <taxon>Betaproteobacteria</taxon>
        <taxon>Neisseriales</taxon>
        <taxon>Chromobacteriaceae</taxon>
        <taxon>Vogesella</taxon>
    </lineage>
</organism>
<gene>
    <name evidence="3" type="ORF">ACFOLG_17630</name>
</gene>
<keyword evidence="4" id="KW-1185">Reference proteome</keyword>
<dbReference type="EMBL" id="JBHRXN010000036">
    <property type="protein sequence ID" value="MFC3533989.1"/>
    <property type="molecule type" value="Genomic_DNA"/>
</dbReference>